<keyword evidence="4 9" id="KW-0223">Dioxygenase</keyword>
<protein>
    <submittedName>
        <fullName evidence="9">Taurine catabolism dioxygenase TauD, TfdA family protein</fullName>
    </submittedName>
</protein>
<evidence type="ECO:0000313" key="9">
    <source>
        <dbReference type="EMBL" id="KAF6059830.1"/>
    </source>
</evidence>
<dbReference type="Pfam" id="PF02668">
    <property type="entry name" value="TauD"/>
    <property type="match status" value="1"/>
</dbReference>
<feature type="domain" description="TauD/TfdA-like" evidence="8">
    <location>
        <begin position="142"/>
        <end position="381"/>
    </location>
</feature>
<dbReference type="GO" id="GO:0051213">
    <property type="term" value="F:dioxygenase activity"/>
    <property type="evidence" value="ECO:0007669"/>
    <property type="project" value="UniProtKB-KW"/>
</dbReference>
<organism evidence="9 10">
    <name type="scientific">Candida parapsilosis</name>
    <name type="common">Yeast</name>
    <dbReference type="NCBI Taxonomy" id="5480"/>
    <lineage>
        <taxon>Eukaryota</taxon>
        <taxon>Fungi</taxon>
        <taxon>Dikarya</taxon>
        <taxon>Ascomycota</taxon>
        <taxon>Saccharomycotina</taxon>
        <taxon>Pichiomycetes</taxon>
        <taxon>Debaryomycetaceae</taxon>
        <taxon>Candida/Lodderomyces clade</taxon>
        <taxon>Candida</taxon>
    </lineage>
</organism>
<dbReference type="OrthoDB" id="93019at2759"/>
<dbReference type="Proteomes" id="UP000590412">
    <property type="component" value="Unassembled WGS sequence"/>
</dbReference>
<dbReference type="PANTHER" id="PTHR43779">
    <property type="entry name" value="DIOXYGENASE RV0097-RELATED"/>
    <property type="match status" value="1"/>
</dbReference>
<evidence type="ECO:0000256" key="2">
    <source>
        <dbReference type="ARBA" id="ARBA00005896"/>
    </source>
</evidence>
<evidence type="ECO:0000256" key="7">
    <source>
        <dbReference type="SAM" id="MobiDB-lite"/>
    </source>
</evidence>
<evidence type="ECO:0000259" key="8">
    <source>
        <dbReference type="Pfam" id="PF02668"/>
    </source>
</evidence>
<keyword evidence="3" id="KW-0479">Metal-binding</keyword>
<keyword evidence="5" id="KW-0560">Oxidoreductase</keyword>
<accession>A0A8X7NR49</accession>
<evidence type="ECO:0000256" key="6">
    <source>
        <dbReference type="ARBA" id="ARBA00023004"/>
    </source>
</evidence>
<dbReference type="PANTHER" id="PTHR43779:SF2">
    <property type="entry name" value="ALPHA-KETOGLUTARATE-DEPENDENT XANTHINE DIOXYGENASE XAN1"/>
    <property type="match status" value="1"/>
</dbReference>
<dbReference type="EMBL" id="JABWAB010000001">
    <property type="protein sequence ID" value="KAF6059830.1"/>
    <property type="molecule type" value="Genomic_DNA"/>
</dbReference>
<sequence>MHKDTVVVERLEGTPFGCTVKLPKYCHNDPANLNDDDFRVLNEAVQTHLVVVVPDQADLAPKSQYLLTKRFDPSIPEPKEDNGAGYGHGKEFRHDKSVLKKDGCSVKSQPQVQILGQGTFEADEPGNENGEAINLTHPSHTTFHHTPLTEKQIKEEKRTRFYRWHIDSALYGLSPPMVTTLLGIKVPPATQYQTIKYEDDGSELKLTQGATCFISGAQAFEGLSEEDKQFALNTTVEYAPHPYIFISPARATSDGLTMVSEGKEMDFKDLPEWESSKVKKLPMVWTNPTTKEHHLQVHGCCLYKLHTNVNGEVKTLNLKESREKVHQMMRPAIAPKRVLAHSWKQGDLVLFFNRGVWHSVTGEFKGLGSDGMDERRLMHQCNIASGLDPVTISV</sequence>
<dbReference type="GO" id="GO:0046872">
    <property type="term" value="F:metal ion binding"/>
    <property type="evidence" value="ECO:0007669"/>
    <property type="project" value="UniProtKB-KW"/>
</dbReference>
<dbReference type="SUPFAM" id="SSF51197">
    <property type="entry name" value="Clavaminate synthase-like"/>
    <property type="match status" value="1"/>
</dbReference>
<name>A0A8X7NR49_CANPA</name>
<comment type="cofactor">
    <cofactor evidence="1">
        <name>Fe(2+)</name>
        <dbReference type="ChEBI" id="CHEBI:29033"/>
    </cofactor>
</comment>
<evidence type="ECO:0000256" key="4">
    <source>
        <dbReference type="ARBA" id="ARBA00022964"/>
    </source>
</evidence>
<comment type="similarity">
    <text evidence="2">Belongs to the TfdA dioxygenase family.</text>
</comment>
<evidence type="ECO:0000256" key="3">
    <source>
        <dbReference type="ARBA" id="ARBA00022723"/>
    </source>
</evidence>
<comment type="caution">
    <text evidence="9">The sequence shown here is derived from an EMBL/GenBank/DDBJ whole genome shotgun (WGS) entry which is preliminary data.</text>
</comment>
<evidence type="ECO:0000256" key="5">
    <source>
        <dbReference type="ARBA" id="ARBA00023002"/>
    </source>
</evidence>
<dbReference type="Gene3D" id="3.60.130.10">
    <property type="entry name" value="Clavaminate synthase-like"/>
    <property type="match status" value="1"/>
</dbReference>
<evidence type="ECO:0000256" key="1">
    <source>
        <dbReference type="ARBA" id="ARBA00001954"/>
    </source>
</evidence>
<gene>
    <name evidence="9" type="ORF">FOB60_001412</name>
</gene>
<proteinExistence type="inferred from homology"/>
<feature type="region of interest" description="Disordered" evidence="7">
    <location>
        <begin position="72"/>
        <end position="91"/>
    </location>
</feature>
<dbReference type="InterPro" id="IPR003819">
    <property type="entry name" value="TauD/TfdA-like"/>
</dbReference>
<keyword evidence="6" id="KW-0408">Iron</keyword>
<evidence type="ECO:0000313" key="10">
    <source>
        <dbReference type="Proteomes" id="UP000590412"/>
    </source>
</evidence>
<dbReference type="AlphaFoldDB" id="A0A8X7NR49"/>
<reference evidence="9" key="1">
    <citation type="submission" date="2020-03" db="EMBL/GenBank/DDBJ databases">
        <title>FDA dAtabase for Regulatory Grade micrObial Sequences (FDA-ARGOS): Supporting development and validation of Infectious Disease Dx tests.</title>
        <authorList>
            <person name="Campos J."/>
            <person name="Goldberg B."/>
            <person name="Tallon L."/>
            <person name="Sadzewicz L."/>
            <person name="Vavikolanu K."/>
            <person name="Mehta A."/>
            <person name="Aluvathingal J."/>
            <person name="Nadendla S."/>
            <person name="Nandy P."/>
            <person name="Geyer C."/>
            <person name="Yan Y."/>
            <person name="Sichtig H."/>
        </authorList>
    </citation>
    <scope>NUCLEOTIDE SEQUENCE [LARGE SCALE GENOMIC DNA]</scope>
    <source>
        <strain evidence="9">FDAARGOS_652</strain>
    </source>
</reference>
<dbReference type="InterPro" id="IPR042098">
    <property type="entry name" value="TauD-like_sf"/>
</dbReference>
<dbReference type="InterPro" id="IPR051178">
    <property type="entry name" value="TfdA_dioxygenase"/>
</dbReference>